<dbReference type="Pfam" id="PF00078">
    <property type="entry name" value="RVT_1"/>
    <property type="match status" value="1"/>
</dbReference>
<proteinExistence type="predicted"/>
<feature type="domain" description="CCHC-type" evidence="10">
    <location>
        <begin position="368"/>
        <end position="381"/>
    </location>
</feature>
<feature type="domain" description="Integrase catalytic" evidence="11">
    <location>
        <begin position="1524"/>
        <end position="1690"/>
    </location>
</feature>
<evidence type="ECO:0000256" key="9">
    <source>
        <dbReference type="SAM" id="MobiDB-lite"/>
    </source>
</evidence>
<feature type="region of interest" description="Disordered" evidence="9">
    <location>
        <begin position="1"/>
        <end position="24"/>
    </location>
</feature>
<evidence type="ECO:0000256" key="2">
    <source>
        <dbReference type="ARBA" id="ARBA00022695"/>
    </source>
</evidence>
<dbReference type="InterPro" id="IPR043502">
    <property type="entry name" value="DNA/RNA_pol_sf"/>
</dbReference>
<evidence type="ECO:0000256" key="1">
    <source>
        <dbReference type="ARBA" id="ARBA00022679"/>
    </source>
</evidence>
<evidence type="ECO:0000256" key="3">
    <source>
        <dbReference type="ARBA" id="ARBA00022722"/>
    </source>
</evidence>
<sequence>MAEYEDRFERERERDRLSFGGMPAPYRGKPVEQPARKWLRQFELYCLDRKYDDDSKKALVFKLLMEDDAETWFDGLDDSTQASFRAIEKEFLAKYGDEAIDGYSFGAFLRFQTKASELSKYDVIKDKKSYDKLLDEIAAADRRVSNKHVVQGFRAEHLIHGLPRAVRQTVALPGTTTNVADVVAAMRKVNHPQLVEAIDEERKINRIGELERIEESWDYLKRPADKYAEVEVDVDQMRHFWQQSAPVLVPAQRRIGDGSYNPSNGPAPYNGAGPSYRPSPPRQRPAPYPPSPTPSPTRPLASLSARERLAVLLRNGQSTHPDTPDGHRIYEQKKAAYQQRHPRTVSRPTTEDEYPLAPGTEPADRTECHRCGHRGHQQASCTGTPLTQAEISFRNDLGRDINYARRALALVSMFRLRSLSSTSSVLTSPPFAARNVVTPNARPSSKSSAKSRTESKREACAFHPAPPCAGTGCRVRAQATLIDFRAMEQAALRGKTTPFAVYAEVLNESTGHVTATDAELDDGAMMNVASYDFLGAYGPVTLRPSNVYAKLGNGKVVKSDGSVELTVCVGNKQDLSRTVKQSFEVLRGYPGALLFGKPWKAEIGMIHFYRLELAFIPMPDKTTDGRRWIRLESERQAYMPGLPETPLDALRLTEDAMDANVEELELLALHGLDRCSTAPPPAIEGDLDAALPLYDKTDEIEIPLEDDVELGESEESADATASAASLYTVQPAETPVDPEELQRLQQLYPSTNDDADYLAERQRYRDRFQPFRLSGRPDDDSDERAQRVADTIAARFGSVGTPAEREHFKALLKAKHLAFAESLADCKQNRAVVCDPKLTAEPPPTTHRGRQQPLSPPQQEFFNKIVDEYMANNIMRYIAEDEVSVVSETRIVPKPSSEYPPVSLEVLKQIVNSALKKAGLEHDPTIPEPDPAALARPPPAEKKWRLVTNYAGVNKYMRDKSFYPGDMDVKMGKLSGKRYVFKVDGCSAFFVALLSACGMLLSTTWVPGRGYVVYMVMPFGFKISPSVFNRFIVEAFGDIFDCDTTWWMDDSGGGKQSYGDFYEFNRLFLDRCIDVGFTLSVKKCSYFHEEVQFCGHIVGQHGIRVDPERLRAIVDWPKPSTVRELMQFRGTASYLRSKVPDFAKHFAPLDELTRNVDDYDRSLDDLWGPRHDAAFLQVKQQLVNCRVVREPRYDGRPFFVHSDWSGEGIGAVLLQEYLVQQDPATKRWDAIEDTEIHEPLDETAASTADKPKVKRVIFPLAYASKRNTEREQRYPAHLGELVAAKFALDKFAPYTFGQPIVLVTDCQALKQILDSDRFPNAHARWREELLRHDIIRVEHVSGRSHQLAHGLSHRPPAASDDPPEPVETTDCELLSLSLKTLPKVPRDDEYLRIDETAERLLKRFEGDELEATVRFLLLLEMPEDRVTRDRLRRQRLYFVKDGQLWYRSALWPLRVVSRKEGRDILRQVHDREGHYGRATILTKLRLQQRLTWPRLVHDVAEFVKRCQTCQQFGPTEGTTLSPVVVISPMETWAADFVSLPLSHGINKLLVVIDYFSRFTWAFPVRSATGKEVVKALASLRKALGHLPHTLVTDGGSHFDCQEVAVYLESVGTLHHITPAYAPWVNGMVERANRSILDEIKKLSAPTEVPIGETASAQWLPHLDDALRAVNRHPMKELADHSPLQLHYGLTRYPREDLVAATIEPTVDQRQLARAFVDADRERAQIRHLGSQDRQLRTSAPRREPEEFKEGDLVLKYESRLRSTYATAAKLAPRWTGPYVIEAKFRKSYRIRLLSPVGPFAAHNREGHYGRATILAKLRLQQRLTWPRLVHDVADFVKRCQTCQQFGPSEGTTLSPVVVISPMETWAADFVSLPTSHGISKLLVIIDYFSRFTWAFLVRAATGKEVVKALASLRKALGHLPHTLVTDGGSHFDCQEVAVYLESVGTLHHITPAYAPWVNGMVERANRSILDEIKKLSAPTEVPIGETASAQWLPHLDDALRAVNRHPMKELADHSPLQLHYGLTRYPREDLVAATIEPTVDQRQLARAFVDADRERAQIRHLGSQDRQLRTSAPRREPEEFKEGDLVLKYESRLRSTYATAAKLAPRWTGPYVIEAKFRKSYRIRLLSPVGPFAAHNREGHYGRATILAKLRLQQRLTWPRLVHDVADFVKRCQTCQQFGPSEGTTLSPVVVISPMETWAADFVSLPTSHGISKLLVIIDYFSRFTWAFLVRATTGKEVVKALASLRKALGHLPHTLVTDGGSHFDCQEVAIYLESVGTLHHITPAYAPWVNGMVERANRSLLDKLKKLSAPAEIPTSKTAPAQWLSNLDEALRAINRHPMKELADLSPLQLHYGLTRYPREDLVAATIEPTIDQRQLARAFVDADRERAQLRHLGSQDRQLRTSAP</sequence>
<dbReference type="GO" id="GO:0004519">
    <property type="term" value="F:endonuclease activity"/>
    <property type="evidence" value="ECO:0007669"/>
    <property type="project" value="UniProtKB-KW"/>
</dbReference>
<dbReference type="OrthoDB" id="3237746at2759"/>
<feature type="region of interest" description="Disordered" evidence="9">
    <location>
        <begin position="314"/>
        <end position="370"/>
    </location>
</feature>
<dbReference type="EMBL" id="OOIP01000007">
    <property type="protein sequence ID" value="SPO37515.1"/>
    <property type="molecule type" value="Genomic_DNA"/>
</dbReference>
<dbReference type="Pfam" id="PF17921">
    <property type="entry name" value="Integrase_H2C2"/>
    <property type="match status" value="3"/>
</dbReference>
<keyword evidence="8" id="KW-0862">Zinc</keyword>
<dbReference type="InterPro" id="IPR050951">
    <property type="entry name" value="Retrovirus_Pol_polyprotein"/>
</dbReference>
<reference evidence="12 13" key="1">
    <citation type="submission" date="2018-03" db="EMBL/GenBank/DDBJ databases">
        <authorList>
            <person name="Guldener U."/>
        </authorList>
    </citation>
    <scope>NUCLEOTIDE SEQUENCE [LARGE SCALE GENOMIC DNA]</scope>
    <source>
        <strain evidence="12 13">DAOM196992</strain>
    </source>
</reference>
<evidence type="ECO:0000259" key="10">
    <source>
        <dbReference type="PROSITE" id="PS50158"/>
    </source>
</evidence>
<keyword evidence="1" id="KW-0808">Transferase</keyword>
<dbReference type="InterPro" id="IPR041373">
    <property type="entry name" value="RT_RNaseH"/>
</dbReference>
<dbReference type="PANTHER" id="PTHR37984">
    <property type="entry name" value="PROTEIN CBG26694"/>
    <property type="match status" value="1"/>
</dbReference>
<evidence type="ECO:0000256" key="7">
    <source>
        <dbReference type="ARBA" id="ARBA00022918"/>
    </source>
</evidence>
<keyword evidence="7" id="KW-0695">RNA-directed DNA polymerase</keyword>
<evidence type="ECO:0008006" key="14">
    <source>
        <dbReference type="Google" id="ProtNLM"/>
    </source>
</evidence>
<dbReference type="PROSITE" id="PS50158">
    <property type="entry name" value="ZF_CCHC"/>
    <property type="match status" value="1"/>
</dbReference>
<feature type="domain" description="Integrase catalytic" evidence="11">
    <location>
        <begin position="2190"/>
        <end position="2356"/>
    </location>
</feature>
<dbReference type="Gene3D" id="3.30.420.10">
    <property type="entry name" value="Ribonuclease H-like superfamily/Ribonuclease H"/>
    <property type="match status" value="3"/>
</dbReference>
<evidence type="ECO:0000256" key="6">
    <source>
        <dbReference type="ARBA" id="ARBA00022884"/>
    </source>
</evidence>
<dbReference type="PANTHER" id="PTHR37984:SF5">
    <property type="entry name" value="PROTEIN NYNRIN-LIKE"/>
    <property type="match status" value="1"/>
</dbReference>
<keyword evidence="3" id="KW-0540">Nuclease</keyword>
<protein>
    <recommendedName>
        <fullName evidence="14">Reverse transcriptase</fullName>
    </recommendedName>
</protein>
<evidence type="ECO:0000259" key="11">
    <source>
        <dbReference type="PROSITE" id="PS50994"/>
    </source>
</evidence>
<feature type="compositionally biased region" description="Basic and acidic residues" evidence="9">
    <location>
        <begin position="1"/>
        <end position="17"/>
    </location>
</feature>
<evidence type="ECO:0000313" key="13">
    <source>
        <dbReference type="Proteomes" id="UP000323386"/>
    </source>
</evidence>
<keyword evidence="6" id="KW-0694">RNA-binding</keyword>
<feature type="domain" description="Integrase catalytic" evidence="11">
    <location>
        <begin position="1857"/>
        <end position="2023"/>
    </location>
</feature>
<keyword evidence="8" id="KW-0479">Metal-binding</keyword>
<dbReference type="GO" id="GO:0008270">
    <property type="term" value="F:zinc ion binding"/>
    <property type="evidence" value="ECO:0007669"/>
    <property type="project" value="UniProtKB-KW"/>
</dbReference>
<feature type="compositionally biased region" description="Basic and acidic residues" evidence="9">
    <location>
        <begin position="322"/>
        <end position="334"/>
    </location>
</feature>
<keyword evidence="5" id="KW-0378">Hydrolase</keyword>
<evidence type="ECO:0000256" key="8">
    <source>
        <dbReference type="PROSITE-ProRule" id="PRU00047"/>
    </source>
</evidence>
<organism evidence="12 13">
    <name type="scientific">Pseudozyma flocculosa</name>
    <dbReference type="NCBI Taxonomy" id="84751"/>
    <lineage>
        <taxon>Eukaryota</taxon>
        <taxon>Fungi</taxon>
        <taxon>Dikarya</taxon>
        <taxon>Basidiomycota</taxon>
        <taxon>Ustilaginomycotina</taxon>
        <taxon>Ustilaginomycetes</taxon>
        <taxon>Ustilaginales</taxon>
        <taxon>Ustilaginaceae</taxon>
        <taxon>Pseudozyma</taxon>
    </lineage>
</organism>
<feature type="region of interest" description="Disordered" evidence="9">
    <location>
        <begin position="1346"/>
        <end position="1366"/>
    </location>
</feature>
<dbReference type="InterPro" id="IPR043128">
    <property type="entry name" value="Rev_trsase/Diguanyl_cyclase"/>
</dbReference>
<dbReference type="SUPFAM" id="SSF56672">
    <property type="entry name" value="DNA/RNA polymerases"/>
    <property type="match status" value="1"/>
</dbReference>
<gene>
    <name evidence="12" type="ORF">PSFLO_02990</name>
</gene>
<keyword evidence="2" id="KW-0548">Nucleotidyltransferase</keyword>
<dbReference type="InterPro" id="IPR000477">
    <property type="entry name" value="RT_dom"/>
</dbReference>
<evidence type="ECO:0000256" key="5">
    <source>
        <dbReference type="ARBA" id="ARBA00022801"/>
    </source>
</evidence>
<dbReference type="PROSITE" id="PS50994">
    <property type="entry name" value="INTEGRASE"/>
    <property type="match status" value="3"/>
</dbReference>
<feature type="region of interest" description="Disordered" evidence="9">
    <location>
        <begin position="437"/>
        <end position="458"/>
    </location>
</feature>
<dbReference type="GO" id="GO:0016787">
    <property type="term" value="F:hydrolase activity"/>
    <property type="evidence" value="ECO:0007669"/>
    <property type="project" value="UniProtKB-KW"/>
</dbReference>
<dbReference type="Pfam" id="PF17917">
    <property type="entry name" value="RT_RNaseH"/>
    <property type="match status" value="1"/>
</dbReference>
<dbReference type="GO" id="GO:0015074">
    <property type="term" value="P:DNA integration"/>
    <property type="evidence" value="ECO:0007669"/>
    <property type="project" value="InterPro"/>
</dbReference>
<dbReference type="Gene3D" id="3.10.10.10">
    <property type="entry name" value="HIV Type 1 Reverse Transcriptase, subunit A, domain 1"/>
    <property type="match status" value="1"/>
</dbReference>
<evidence type="ECO:0000313" key="12">
    <source>
        <dbReference type="EMBL" id="SPO37515.1"/>
    </source>
</evidence>
<dbReference type="Pfam" id="PF00665">
    <property type="entry name" value="rve"/>
    <property type="match status" value="3"/>
</dbReference>
<dbReference type="Gene3D" id="1.10.340.70">
    <property type="match status" value="3"/>
</dbReference>
<dbReference type="Gene3D" id="3.30.70.270">
    <property type="match status" value="2"/>
</dbReference>
<name>A0A5C3F0A6_9BASI</name>
<feature type="compositionally biased region" description="Pro residues" evidence="9">
    <location>
        <begin position="277"/>
        <end position="297"/>
    </location>
</feature>
<dbReference type="Proteomes" id="UP000323386">
    <property type="component" value="Unassembled WGS sequence"/>
</dbReference>
<dbReference type="GO" id="GO:0005634">
    <property type="term" value="C:nucleus"/>
    <property type="evidence" value="ECO:0007669"/>
    <property type="project" value="UniProtKB-ARBA"/>
</dbReference>
<keyword evidence="13" id="KW-1185">Reference proteome</keyword>
<keyword evidence="8" id="KW-0863">Zinc-finger</keyword>
<dbReference type="InterPro" id="IPR001878">
    <property type="entry name" value="Znf_CCHC"/>
</dbReference>
<dbReference type="InterPro" id="IPR036397">
    <property type="entry name" value="RNaseH_sf"/>
</dbReference>
<accession>A0A5C3F0A6</accession>
<evidence type="ECO:0000256" key="4">
    <source>
        <dbReference type="ARBA" id="ARBA00022759"/>
    </source>
</evidence>
<dbReference type="GO" id="GO:0003723">
    <property type="term" value="F:RNA binding"/>
    <property type="evidence" value="ECO:0007669"/>
    <property type="project" value="UniProtKB-KW"/>
</dbReference>
<dbReference type="SUPFAM" id="SSF53098">
    <property type="entry name" value="Ribonuclease H-like"/>
    <property type="match status" value="3"/>
</dbReference>
<dbReference type="InterPro" id="IPR012337">
    <property type="entry name" value="RNaseH-like_sf"/>
</dbReference>
<dbReference type="InterPro" id="IPR041588">
    <property type="entry name" value="Integrase_H2C2"/>
</dbReference>
<dbReference type="InterPro" id="IPR001584">
    <property type="entry name" value="Integrase_cat-core"/>
</dbReference>
<dbReference type="GO" id="GO:0003964">
    <property type="term" value="F:RNA-directed DNA polymerase activity"/>
    <property type="evidence" value="ECO:0007669"/>
    <property type="project" value="UniProtKB-KW"/>
</dbReference>
<keyword evidence="4" id="KW-0255">Endonuclease</keyword>
<feature type="region of interest" description="Disordered" evidence="9">
    <location>
        <begin position="254"/>
        <end position="300"/>
    </location>
</feature>